<keyword evidence="7" id="KW-1185">Reference proteome</keyword>
<dbReference type="GO" id="GO:0016985">
    <property type="term" value="F:mannan endo-1,4-beta-mannosidase activity"/>
    <property type="evidence" value="ECO:0007669"/>
    <property type="project" value="InterPro"/>
</dbReference>
<evidence type="ECO:0000259" key="5">
    <source>
        <dbReference type="PROSITE" id="PS51764"/>
    </source>
</evidence>
<dbReference type="PANTHER" id="PTHR40079">
    <property type="entry name" value="MANNAN ENDO-1,4-BETA-MANNOSIDASE E-RELATED"/>
    <property type="match status" value="1"/>
</dbReference>
<dbReference type="GO" id="GO:0030245">
    <property type="term" value="P:cellulose catabolic process"/>
    <property type="evidence" value="ECO:0007669"/>
    <property type="project" value="InterPro"/>
</dbReference>
<comment type="caution">
    <text evidence="6">The sequence shown here is derived from an EMBL/GenBank/DDBJ whole genome shotgun (WGS) entry which is preliminary data.</text>
</comment>
<dbReference type="AlphaFoldDB" id="A0A7C8HGL5"/>
<proteinExistence type="inferred from homology"/>
<evidence type="ECO:0000256" key="4">
    <source>
        <dbReference type="PROSITE-ProRule" id="PRU01100"/>
    </source>
</evidence>
<feature type="active site" description="Nucleophile" evidence="4">
    <location>
        <position position="544"/>
    </location>
</feature>
<dbReference type="Gene3D" id="2.60.120.430">
    <property type="entry name" value="Galactose-binding lectin"/>
    <property type="match status" value="1"/>
</dbReference>
<dbReference type="SUPFAM" id="SSF51445">
    <property type="entry name" value="(Trans)glycosidases"/>
    <property type="match status" value="1"/>
</dbReference>
<keyword evidence="2 4" id="KW-0378">Hydrolase</keyword>
<name>A0A7C8HGL5_9FIRM</name>
<evidence type="ECO:0000256" key="3">
    <source>
        <dbReference type="ARBA" id="ARBA00023295"/>
    </source>
</evidence>
<dbReference type="InterPro" id="IPR005087">
    <property type="entry name" value="CBM11"/>
</dbReference>
<dbReference type="Pfam" id="PF09212">
    <property type="entry name" value="CBM27"/>
    <property type="match status" value="1"/>
</dbReference>
<sequence>MYRGGENMFAKKIKRFYAVLLICVMIGTLLPVKWTFALDKELLKFEFSSPDDIISWTNGGSWEYSGRLDIGYDDVLKAMKVDLDYSNNANASWSEAKIACSFPSEQDLSGYNQASFDFIYDPAQMTKGSFAIKLVAGNKDAISSVELVNAQDYGNGLKKVTVVLEFKNDENRVSDLILGIVGQNTDYKGAVYIDNITFAYKEVEDMYVVATKSIIEQTPIAVNKDSIVANGITQKTPDKVKLVDDKAIKATAQLYAYLEAIGKTDSVLFGHQNDINHKAGSVSGGTESDVKDITGSIAAVYGVDSLSLTGADFDSISWETPLAERVAAVAEGTKKAVEQGAIVALTSHMPNFEIIAKRVENQKLGDHTSDTVGILEDGSYNFSGYSSPVLTGDIVTRIMPGQDLNKYYTAYLDMIAAYAKALEKDNISVLFRPFHENTGSWFWWGKAFCDAEAYKNLYRYTVEYLRDEKDVHNFIYVYGPGSEANSVEDYEERYPGDEYVDMVGFDMYHSQPAEGDLFIKNLKDQINIVGTFAKQHNKLFAVTETGVANGNLALLKTGNERKDWFNEVLEAVAPSEACYFLVWANWGEDGAFYTPYVTSKAGNTIKGHEMLDYFIDFYNDGRSVFAKEMGDFSEIEVTVDSNDKVYGYFRSPVSGSYALDTMDVEASVFNIDDESNTDVKFVAKNKAGDLIQEVPAIKKSDNRYSAQLTKEQIAQLGETSGTLALVVNDEVISKINLKYNMQKPVVDPFVIGSFEDYYGEDLILRSVWNTGNGTGCTVEPSLSETNKYAGQYGLEFKYKLIAGGYAGVVKTIETDWSSKNALQLWILPDGKKQKVVIQVQSAGEAFEVYLNEYPEFNGSTEPMLVTIPFSSFAGRDNKNAIFDPSNIQSFGLWCNAILPEGADSQIFVLESVIYYDEIKAVTSDVAKVTFTPIN</sequence>
<dbReference type="PROSITE" id="PS51764">
    <property type="entry name" value="GH26"/>
    <property type="match status" value="1"/>
</dbReference>
<comment type="similarity">
    <text evidence="1 4">Belongs to the glycosyl hydrolase 26 family.</text>
</comment>
<evidence type="ECO:0000313" key="7">
    <source>
        <dbReference type="Proteomes" id="UP000483018"/>
    </source>
</evidence>
<dbReference type="InterPro" id="IPR000805">
    <property type="entry name" value="Glyco_hydro_26"/>
</dbReference>
<dbReference type="Pfam" id="PF03425">
    <property type="entry name" value="CBM_11"/>
    <property type="match status" value="1"/>
</dbReference>
<accession>A0A7C8HGL5</accession>
<dbReference type="Proteomes" id="UP000483018">
    <property type="component" value="Unassembled WGS sequence"/>
</dbReference>
<dbReference type="EMBL" id="WSLF01000006">
    <property type="protein sequence ID" value="KAE9634095.1"/>
    <property type="molecule type" value="Genomic_DNA"/>
</dbReference>
<dbReference type="PANTHER" id="PTHR40079:SF4">
    <property type="entry name" value="GH26 DOMAIN-CONTAINING PROTEIN-RELATED"/>
    <property type="match status" value="1"/>
</dbReference>
<reference evidence="6 7" key="1">
    <citation type="submission" date="2019-12" db="EMBL/GenBank/DDBJ databases">
        <title>Defluviitalea raffinosedens, isolated from a biogas fermenter, genome sequencing and characterization.</title>
        <authorList>
            <person name="Rettenmaier R."/>
            <person name="Schneider M."/>
            <person name="Neuhaus K."/>
            <person name="Liebl W."/>
            <person name="Zverlov V."/>
        </authorList>
    </citation>
    <scope>NUCLEOTIDE SEQUENCE [LARGE SCALE GENOMIC DNA]</scope>
    <source>
        <strain evidence="6 7">249c-K6</strain>
    </source>
</reference>
<dbReference type="InterPro" id="IPR015295">
    <property type="entry name" value="CBM27"/>
</dbReference>
<dbReference type="InterPro" id="IPR022790">
    <property type="entry name" value="GH26_dom"/>
</dbReference>
<feature type="domain" description="GH26" evidence="5">
    <location>
        <begin position="249"/>
        <end position="627"/>
    </location>
</feature>
<dbReference type="SUPFAM" id="SSF49785">
    <property type="entry name" value="Galactose-binding domain-like"/>
    <property type="match status" value="2"/>
</dbReference>
<evidence type="ECO:0000256" key="2">
    <source>
        <dbReference type="ARBA" id="ARBA00022801"/>
    </source>
</evidence>
<dbReference type="GO" id="GO:0008810">
    <property type="term" value="F:cellulase activity"/>
    <property type="evidence" value="ECO:0007669"/>
    <property type="project" value="InterPro"/>
</dbReference>
<evidence type="ECO:0000256" key="1">
    <source>
        <dbReference type="ARBA" id="ARBA00007754"/>
    </source>
</evidence>
<feature type="active site" description="Proton donor" evidence="4">
    <location>
        <position position="436"/>
    </location>
</feature>
<dbReference type="Gene3D" id="2.60.120.260">
    <property type="entry name" value="Galactose-binding domain-like"/>
    <property type="match status" value="1"/>
</dbReference>
<dbReference type="InterPro" id="IPR017853">
    <property type="entry name" value="GH"/>
</dbReference>
<dbReference type="InterPro" id="IPR008979">
    <property type="entry name" value="Galactose-bd-like_sf"/>
</dbReference>
<evidence type="ECO:0000313" key="6">
    <source>
        <dbReference type="EMBL" id="KAE9634095.1"/>
    </source>
</evidence>
<protein>
    <recommendedName>
        <fullName evidence="5">GH26 domain-containing protein</fullName>
    </recommendedName>
</protein>
<dbReference type="Pfam" id="PF02156">
    <property type="entry name" value="Glyco_hydro_26"/>
    <property type="match status" value="1"/>
</dbReference>
<organism evidence="6 7">
    <name type="scientific">Defluviitalea raffinosedens</name>
    <dbReference type="NCBI Taxonomy" id="1450156"/>
    <lineage>
        <taxon>Bacteria</taxon>
        <taxon>Bacillati</taxon>
        <taxon>Bacillota</taxon>
        <taxon>Clostridia</taxon>
        <taxon>Lachnospirales</taxon>
        <taxon>Defluviitaleaceae</taxon>
        <taxon>Defluviitalea</taxon>
    </lineage>
</organism>
<keyword evidence="3 4" id="KW-0326">Glycosidase</keyword>
<gene>
    <name evidence="6" type="ORF">GND95_08215</name>
</gene>
<dbReference type="Gene3D" id="3.20.20.80">
    <property type="entry name" value="Glycosidases"/>
    <property type="match status" value="1"/>
</dbReference>
<dbReference type="GO" id="GO:0006080">
    <property type="term" value="P:substituted mannan metabolic process"/>
    <property type="evidence" value="ECO:0007669"/>
    <property type="project" value="InterPro"/>
</dbReference>